<dbReference type="Proteomes" id="UP000703038">
    <property type="component" value="Unassembled WGS sequence"/>
</dbReference>
<evidence type="ECO:0000256" key="1">
    <source>
        <dbReference type="SAM" id="MobiDB-lite"/>
    </source>
</evidence>
<feature type="region of interest" description="Disordered" evidence="1">
    <location>
        <begin position="1"/>
        <end position="23"/>
    </location>
</feature>
<organism evidence="2 3">
    <name type="scientific">Rhodococcoides corynebacterioides</name>
    <dbReference type="NCBI Taxonomy" id="53972"/>
    <lineage>
        <taxon>Bacteria</taxon>
        <taxon>Bacillati</taxon>
        <taxon>Actinomycetota</taxon>
        <taxon>Actinomycetes</taxon>
        <taxon>Mycobacteriales</taxon>
        <taxon>Nocardiaceae</taxon>
        <taxon>Rhodococcoides</taxon>
    </lineage>
</organism>
<gene>
    <name evidence="2" type="ORF">JOE42_001690</name>
</gene>
<reference evidence="2 3" key="1">
    <citation type="submission" date="2021-01" db="EMBL/GenBank/DDBJ databases">
        <title>Genomics of switchgrass bacterial isolates.</title>
        <authorList>
            <person name="Shade A."/>
        </authorList>
    </citation>
    <scope>NUCLEOTIDE SEQUENCE [LARGE SCALE GENOMIC DNA]</scope>
    <source>
        <strain evidence="2 3">PvP111</strain>
    </source>
</reference>
<name>A0ABS2KSW3_9NOCA</name>
<keyword evidence="3" id="KW-1185">Reference proteome</keyword>
<protein>
    <submittedName>
        <fullName evidence="2">Uncharacterized protein</fullName>
    </submittedName>
</protein>
<sequence>MNTARDSSASGTPSGSEFLLRRVPDDRRPAHPYALLWTSNDALGRESTREVGCGDYSWALRTARILSIPRASIEHDQRGGVDDGYEGWHLNARILGTDQR</sequence>
<evidence type="ECO:0000313" key="3">
    <source>
        <dbReference type="Proteomes" id="UP000703038"/>
    </source>
</evidence>
<dbReference type="RefSeq" id="WP_204867859.1">
    <property type="nucleotide sequence ID" value="NZ_JAFBBK010000001.1"/>
</dbReference>
<evidence type="ECO:0000313" key="2">
    <source>
        <dbReference type="EMBL" id="MBM7414957.1"/>
    </source>
</evidence>
<accession>A0ABS2KSW3</accession>
<comment type="caution">
    <text evidence="2">The sequence shown here is derived from an EMBL/GenBank/DDBJ whole genome shotgun (WGS) entry which is preliminary data.</text>
</comment>
<proteinExistence type="predicted"/>
<dbReference type="EMBL" id="JAFBBK010000001">
    <property type="protein sequence ID" value="MBM7414957.1"/>
    <property type="molecule type" value="Genomic_DNA"/>
</dbReference>
<feature type="compositionally biased region" description="Polar residues" evidence="1">
    <location>
        <begin position="1"/>
        <end position="15"/>
    </location>
</feature>